<reference evidence="1 2" key="1">
    <citation type="submission" date="2024-04" db="EMBL/GenBank/DDBJ databases">
        <title>genome sequences of Mucor flavus KT1a and Helicostylum pulchrum KT1b strains isolated from the surface of a dry-aged beef.</title>
        <authorList>
            <person name="Toyotome T."/>
            <person name="Hosono M."/>
            <person name="Torimaru M."/>
            <person name="Fukuda K."/>
            <person name="Mikami N."/>
        </authorList>
    </citation>
    <scope>NUCLEOTIDE SEQUENCE [LARGE SCALE GENOMIC DNA]</scope>
    <source>
        <strain evidence="1 2">KT1a</strain>
    </source>
</reference>
<dbReference type="Proteomes" id="UP001473302">
    <property type="component" value="Unassembled WGS sequence"/>
</dbReference>
<sequence>MSKSLEKNLNGANLVKSQIADRAKQCILNINAVSSQFEILKTIIDGFVIFQGYDEGAAIHKKEQLLEDFIQESCRSCCAQAARVTDDQIVAEVDSLTLLSADIAGTLYSIREKKYIFDYSPVTYAYIRAYLVDLDTQIDRLLGCLTSKTPEQYLPYILGHRANIDQAFSETKFAYST</sequence>
<keyword evidence="2" id="KW-1185">Reference proteome</keyword>
<proteinExistence type="predicted"/>
<evidence type="ECO:0000313" key="2">
    <source>
        <dbReference type="Proteomes" id="UP001473302"/>
    </source>
</evidence>
<organism evidence="1 2">
    <name type="scientific">Mucor flavus</name>
    <dbReference type="NCBI Taxonomy" id="439312"/>
    <lineage>
        <taxon>Eukaryota</taxon>
        <taxon>Fungi</taxon>
        <taxon>Fungi incertae sedis</taxon>
        <taxon>Mucoromycota</taxon>
        <taxon>Mucoromycotina</taxon>
        <taxon>Mucoromycetes</taxon>
        <taxon>Mucorales</taxon>
        <taxon>Mucorineae</taxon>
        <taxon>Mucoraceae</taxon>
        <taxon>Mucor</taxon>
    </lineage>
</organism>
<comment type="caution">
    <text evidence="1">The sequence shown here is derived from an EMBL/GenBank/DDBJ whole genome shotgun (WGS) entry which is preliminary data.</text>
</comment>
<accession>A0ABP9YKA9</accession>
<dbReference type="EMBL" id="BAABUK010000002">
    <property type="protein sequence ID" value="GAA5807298.1"/>
    <property type="molecule type" value="Genomic_DNA"/>
</dbReference>
<gene>
    <name evidence="1" type="ORF">MFLAVUS_000655</name>
</gene>
<protein>
    <submittedName>
        <fullName evidence="1">Uncharacterized protein</fullName>
    </submittedName>
</protein>
<evidence type="ECO:0000313" key="1">
    <source>
        <dbReference type="EMBL" id="GAA5807298.1"/>
    </source>
</evidence>
<name>A0ABP9YKA9_9FUNG</name>